<name>A0A3B0UQD7_9ZZZZ</name>
<feature type="region of interest" description="Disordered" evidence="1">
    <location>
        <begin position="1"/>
        <end position="69"/>
    </location>
</feature>
<feature type="compositionally biased region" description="Basic residues" evidence="1">
    <location>
        <begin position="25"/>
        <end position="52"/>
    </location>
</feature>
<organism evidence="2">
    <name type="scientific">hydrothermal vent metagenome</name>
    <dbReference type="NCBI Taxonomy" id="652676"/>
    <lineage>
        <taxon>unclassified sequences</taxon>
        <taxon>metagenomes</taxon>
        <taxon>ecological metagenomes</taxon>
    </lineage>
</organism>
<dbReference type="AlphaFoldDB" id="A0A3B0UQD7"/>
<feature type="compositionally biased region" description="Basic and acidic residues" evidence="1">
    <location>
        <begin position="12"/>
        <end position="24"/>
    </location>
</feature>
<dbReference type="EMBL" id="UOES01000419">
    <property type="protein sequence ID" value="VAW28542.1"/>
    <property type="molecule type" value="Genomic_DNA"/>
</dbReference>
<evidence type="ECO:0000256" key="1">
    <source>
        <dbReference type="SAM" id="MobiDB-lite"/>
    </source>
</evidence>
<sequence>MALGNNLKRIKKDSLIPLKKEKTAKNKPKPKKKMSDKKVRTTKIKPKQKPNVKAKPIASTKKAVSKPITTSNKPTEIANLNERVLVGGKKDSTISIKLIPSRRKTVRKTKLIIEGSISLPEAEILKDCLQTTFKDYDIIDIQLINITHVDIIPIQLFKMFINFYTDKKVKIDSDVPFDMKIIIERAGFGSLMFKEEAA</sequence>
<accession>A0A3B0UQD7</accession>
<evidence type="ECO:0000313" key="2">
    <source>
        <dbReference type="EMBL" id="VAW28542.1"/>
    </source>
</evidence>
<gene>
    <name evidence="2" type="ORF">MNBD_BACTEROID06-1247</name>
</gene>
<proteinExistence type="predicted"/>
<reference evidence="2" key="1">
    <citation type="submission" date="2018-06" db="EMBL/GenBank/DDBJ databases">
        <authorList>
            <person name="Zhirakovskaya E."/>
        </authorList>
    </citation>
    <scope>NUCLEOTIDE SEQUENCE</scope>
</reference>
<protein>
    <submittedName>
        <fullName evidence="2">Uncharacterized protein</fullName>
    </submittedName>
</protein>